<dbReference type="Proteomes" id="UP000214603">
    <property type="component" value="Unassembled WGS sequence"/>
</dbReference>
<evidence type="ECO:0000313" key="2">
    <source>
        <dbReference type="EMBL" id="OWT60229.1"/>
    </source>
</evidence>
<dbReference type="OrthoDB" id="9776609at2"/>
<keyword evidence="1" id="KW-0812">Transmembrane</keyword>
<organism evidence="2 3">
    <name type="scientific">Candidimonas nitroreducens</name>
    <dbReference type="NCBI Taxonomy" id="683354"/>
    <lineage>
        <taxon>Bacteria</taxon>
        <taxon>Pseudomonadati</taxon>
        <taxon>Pseudomonadota</taxon>
        <taxon>Betaproteobacteria</taxon>
        <taxon>Burkholderiales</taxon>
        <taxon>Alcaligenaceae</taxon>
        <taxon>Candidimonas</taxon>
    </lineage>
</organism>
<feature type="transmembrane region" description="Helical" evidence="1">
    <location>
        <begin position="143"/>
        <end position="165"/>
    </location>
</feature>
<dbReference type="PANTHER" id="PTHR34219:SF3">
    <property type="entry name" value="BLL7967 PROTEIN"/>
    <property type="match status" value="1"/>
</dbReference>
<dbReference type="EMBL" id="NJIH01000006">
    <property type="protein sequence ID" value="OWT60229.1"/>
    <property type="molecule type" value="Genomic_DNA"/>
</dbReference>
<name>A0A225MN76_9BURK</name>
<comment type="caution">
    <text evidence="2">The sequence shown here is derived from an EMBL/GenBank/DDBJ whole genome shotgun (WGS) entry which is preliminary data.</text>
</comment>
<evidence type="ECO:0000256" key="1">
    <source>
        <dbReference type="SAM" id="Phobius"/>
    </source>
</evidence>
<proteinExistence type="predicted"/>
<protein>
    <submittedName>
        <fullName evidence="2">Peptidase</fullName>
    </submittedName>
</protein>
<dbReference type="AlphaFoldDB" id="A0A225MN76"/>
<keyword evidence="3" id="KW-1185">Reference proteome</keyword>
<dbReference type="InterPro" id="IPR005625">
    <property type="entry name" value="PepSY-ass_TM"/>
</dbReference>
<dbReference type="RefSeq" id="WP_088603486.1">
    <property type="nucleotide sequence ID" value="NZ_NJIH01000006.1"/>
</dbReference>
<keyword evidence="1" id="KW-1133">Transmembrane helix</keyword>
<accession>A0A225MN76</accession>
<reference evidence="3" key="1">
    <citation type="submission" date="2017-06" db="EMBL/GenBank/DDBJ databases">
        <title>Herbaspirillum phytohormonus sp. nov., isolated from the root nodule of Robinia pseudoacacia in lead-zinc mine.</title>
        <authorList>
            <person name="Fan M."/>
            <person name="Lin Y."/>
        </authorList>
    </citation>
    <scope>NUCLEOTIDE SEQUENCE [LARGE SCALE GENOMIC DNA]</scope>
    <source>
        <strain evidence="3">SC-089</strain>
    </source>
</reference>
<gene>
    <name evidence="2" type="ORF">CEY11_11250</name>
</gene>
<feature type="transmembrane region" description="Helical" evidence="1">
    <location>
        <begin position="12"/>
        <end position="36"/>
    </location>
</feature>
<dbReference type="Pfam" id="PF03929">
    <property type="entry name" value="PepSY_TM"/>
    <property type="match status" value="1"/>
</dbReference>
<feature type="transmembrane region" description="Helical" evidence="1">
    <location>
        <begin position="334"/>
        <end position="355"/>
    </location>
</feature>
<keyword evidence="1" id="KW-0472">Membrane</keyword>
<dbReference type="PANTHER" id="PTHR34219">
    <property type="entry name" value="IRON-REGULATED INNER MEMBRANE PROTEIN-RELATED"/>
    <property type="match status" value="1"/>
</dbReference>
<evidence type="ECO:0000313" key="3">
    <source>
        <dbReference type="Proteomes" id="UP000214603"/>
    </source>
</evidence>
<sequence length="376" mass="41299">MRSGTLRVWKQIHRWASIVCTLFMLMLCVTGLPLIFSHEINDWTLPQRPALHEGAPAPKVATIIERATRARPGERVNYAYFDDTEPMVLVATAPRADSPPDDTYYQLFDLRDGFYYDRPQPTEGLMYLITKLHVELFAGMKGMLFLGAMAALLVIAIVSGVMLYAPFMRNLSFGTVRTARSRRAYWLDLHNLLGIVTAVWLAIVGLTGAINTLAMPIEMVWQATELSQMAKAPPQAPDAPQVPVDTVLASIATATPGKRVRTLAFPGTPFASRHHFGVYLIGNSAVTSRLLTPALVDGGTGRLVSMREMPLYAKALFISQPLHFGDYGGMPLKILWAVLDLITIAVLGSGLYLWLGKPRGRRGAKAEKPPARVAGS</sequence>
<feature type="transmembrane region" description="Helical" evidence="1">
    <location>
        <begin position="186"/>
        <end position="210"/>
    </location>
</feature>